<feature type="domain" description="Cytidyltransferase-like" evidence="10">
    <location>
        <begin position="6"/>
        <end position="134"/>
    </location>
</feature>
<evidence type="ECO:0000313" key="11">
    <source>
        <dbReference type="EMBL" id="KJJ84303.1"/>
    </source>
</evidence>
<evidence type="ECO:0000256" key="1">
    <source>
        <dbReference type="ARBA" id="ARBA00022490"/>
    </source>
</evidence>
<evidence type="ECO:0000256" key="3">
    <source>
        <dbReference type="ARBA" id="ARBA00022695"/>
    </source>
</evidence>
<proteinExistence type="inferred from homology"/>
<dbReference type="NCBIfam" id="TIGR01510">
    <property type="entry name" value="coaD_prev_kdtB"/>
    <property type="match status" value="1"/>
</dbReference>
<dbReference type="GO" id="GO:0015937">
    <property type="term" value="P:coenzyme A biosynthetic process"/>
    <property type="evidence" value="ECO:0007669"/>
    <property type="project" value="UniProtKB-UniRule"/>
</dbReference>
<dbReference type="InterPro" id="IPR014729">
    <property type="entry name" value="Rossmann-like_a/b/a_fold"/>
</dbReference>
<feature type="binding site" evidence="9">
    <location>
        <position position="88"/>
    </location>
    <ligand>
        <name>substrate</name>
    </ligand>
</feature>
<dbReference type="PANTHER" id="PTHR21342">
    <property type="entry name" value="PHOSPHOPANTETHEINE ADENYLYLTRANSFERASE"/>
    <property type="match status" value="1"/>
</dbReference>
<keyword evidence="6 9" id="KW-0460">Magnesium</keyword>
<dbReference type="Pfam" id="PF01467">
    <property type="entry name" value="CTP_transf_like"/>
    <property type="match status" value="1"/>
</dbReference>
<protein>
    <recommendedName>
        <fullName evidence="9">Phosphopantetheine adenylyltransferase</fullName>
        <ecNumber evidence="9">2.7.7.3</ecNumber>
    </recommendedName>
    <alternativeName>
        <fullName evidence="9">Dephospho-CoA pyrophosphorylase</fullName>
    </alternativeName>
    <alternativeName>
        <fullName evidence="9">Pantetheine-phosphate adenylyltransferase</fullName>
        <shortName evidence="9">PPAT</shortName>
    </alternativeName>
</protein>
<name>A0A0F0CLV1_9BACT</name>
<organism evidence="11 12">
    <name type="scientific">Candidatus Omnitrophus magneticus</name>
    <dbReference type="NCBI Taxonomy" id="1609969"/>
    <lineage>
        <taxon>Bacteria</taxon>
        <taxon>Pseudomonadati</taxon>
        <taxon>Candidatus Omnitrophota</taxon>
        <taxon>Candidatus Omnitrophus</taxon>
    </lineage>
</organism>
<sequence>MNTIFVYPGTFDPVTFGHLDVIKRASLLCDKLVIAVAKSDLKNPFFSLEERVVMLREAVSEYKNVEVDFFSGLVVDYAHKKGARVVIRGLRMISDFEYEFQMALTNRKFSDKVETMFMMPHESYSYISSRLIKEAAFMGADISKFVPQNVIFNIKNKMGA</sequence>
<evidence type="ECO:0000256" key="2">
    <source>
        <dbReference type="ARBA" id="ARBA00022679"/>
    </source>
</evidence>
<gene>
    <name evidence="9" type="primary">coaD</name>
    <name evidence="11" type="ORF">OMAG_001766</name>
</gene>
<dbReference type="EMBL" id="JYNY01000372">
    <property type="protein sequence ID" value="KJJ84303.1"/>
    <property type="molecule type" value="Genomic_DNA"/>
</dbReference>
<evidence type="ECO:0000256" key="4">
    <source>
        <dbReference type="ARBA" id="ARBA00022741"/>
    </source>
</evidence>
<feature type="binding site" evidence="9">
    <location>
        <position position="10"/>
    </location>
    <ligand>
        <name>substrate</name>
    </ligand>
</feature>
<evidence type="ECO:0000256" key="9">
    <source>
        <dbReference type="HAMAP-Rule" id="MF_00151"/>
    </source>
</evidence>
<feature type="site" description="Transition state stabilizer" evidence="9">
    <location>
        <position position="18"/>
    </location>
</feature>
<feature type="binding site" evidence="9">
    <location>
        <position position="74"/>
    </location>
    <ligand>
        <name>substrate</name>
    </ligand>
</feature>
<comment type="function">
    <text evidence="9">Reversibly transfers an adenylyl group from ATP to 4'-phosphopantetheine, yielding dephospho-CoA (dPCoA) and pyrophosphate.</text>
</comment>
<accession>A0A0F0CLV1</accession>
<dbReference type="GO" id="GO:0005524">
    <property type="term" value="F:ATP binding"/>
    <property type="evidence" value="ECO:0007669"/>
    <property type="project" value="UniProtKB-KW"/>
</dbReference>
<keyword evidence="12" id="KW-1185">Reference proteome</keyword>
<comment type="pathway">
    <text evidence="9">Cofactor biosynthesis; coenzyme A biosynthesis; CoA from (R)-pantothenate: step 4/5.</text>
</comment>
<comment type="similarity">
    <text evidence="9">Belongs to the bacterial CoaD family.</text>
</comment>
<keyword evidence="7 9" id="KW-0173">Coenzyme A biosynthesis</keyword>
<dbReference type="PANTHER" id="PTHR21342:SF1">
    <property type="entry name" value="PHOSPHOPANTETHEINE ADENYLYLTRANSFERASE"/>
    <property type="match status" value="1"/>
</dbReference>
<keyword evidence="5 9" id="KW-0067">ATP-binding</keyword>
<feature type="binding site" evidence="9">
    <location>
        <position position="18"/>
    </location>
    <ligand>
        <name>ATP</name>
        <dbReference type="ChEBI" id="CHEBI:30616"/>
    </ligand>
</feature>
<feature type="binding site" evidence="9">
    <location>
        <position position="42"/>
    </location>
    <ligand>
        <name>substrate</name>
    </ligand>
</feature>
<keyword evidence="2 9" id="KW-0808">Transferase</keyword>
<comment type="caution">
    <text evidence="11">The sequence shown here is derived from an EMBL/GenBank/DDBJ whole genome shotgun (WGS) entry which is preliminary data.</text>
</comment>
<evidence type="ECO:0000256" key="7">
    <source>
        <dbReference type="ARBA" id="ARBA00022993"/>
    </source>
</evidence>
<keyword evidence="3 9" id="KW-0548">Nucleotidyltransferase</keyword>
<dbReference type="UniPathway" id="UPA00241">
    <property type="reaction ID" value="UER00355"/>
</dbReference>
<comment type="subcellular location">
    <subcellularLocation>
        <location evidence="9">Cytoplasm</location>
    </subcellularLocation>
</comment>
<comment type="cofactor">
    <cofactor evidence="9">
        <name>Mg(2+)</name>
        <dbReference type="ChEBI" id="CHEBI:18420"/>
    </cofactor>
</comment>
<feature type="binding site" evidence="9">
    <location>
        <begin position="10"/>
        <end position="11"/>
    </location>
    <ligand>
        <name>ATP</name>
        <dbReference type="ChEBI" id="CHEBI:30616"/>
    </ligand>
</feature>
<evidence type="ECO:0000256" key="5">
    <source>
        <dbReference type="ARBA" id="ARBA00022840"/>
    </source>
</evidence>
<dbReference type="EC" id="2.7.7.3" evidence="9"/>
<evidence type="ECO:0000256" key="6">
    <source>
        <dbReference type="ARBA" id="ARBA00022842"/>
    </source>
</evidence>
<feature type="binding site" evidence="9">
    <location>
        <begin position="124"/>
        <end position="130"/>
    </location>
    <ligand>
        <name>ATP</name>
        <dbReference type="ChEBI" id="CHEBI:30616"/>
    </ligand>
</feature>
<dbReference type="PRINTS" id="PR01020">
    <property type="entry name" value="LPSBIOSNTHSS"/>
</dbReference>
<keyword evidence="4 9" id="KW-0547">Nucleotide-binding</keyword>
<dbReference type="InterPro" id="IPR001980">
    <property type="entry name" value="PPAT"/>
</dbReference>
<dbReference type="HAMAP" id="MF_00151">
    <property type="entry name" value="PPAT_bact"/>
    <property type="match status" value="1"/>
</dbReference>
<dbReference type="PATRIC" id="fig|1609969.3.peg.1892"/>
<evidence type="ECO:0000256" key="8">
    <source>
        <dbReference type="ARBA" id="ARBA00029346"/>
    </source>
</evidence>
<reference evidence="11 12" key="1">
    <citation type="submission" date="2015-02" db="EMBL/GenBank/DDBJ databases">
        <title>Single-cell genomics of uncultivated deep-branching MTB reveals a conserved set of magnetosome genes.</title>
        <authorList>
            <person name="Kolinko S."/>
            <person name="Richter M."/>
            <person name="Glockner F.O."/>
            <person name="Brachmann A."/>
            <person name="Schuler D."/>
        </authorList>
    </citation>
    <scope>NUCLEOTIDE SEQUENCE [LARGE SCALE GENOMIC DNA]</scope>
    <source>
        <strain evidence="11">SKK-01</strain>
    </source>
</reference>
<dbReference type="NCBIfam" id="TIGR00125">
    <property type="entry name" value="cyt_tran_rel"/>
    <property type="match status" value="1"/>
</dbReference>
<dbReference type="InterPro" id="IPR004821">
    <property type="entry name" value="Cyt_trans-like"/>
</dbReference>
<evidence type="ECO:0000313" key="12">
    <source>
        <dbReference type="Proteomes" id="UP000033428"/>
    </source>
</evidence>
<feature type="binding site" evidence="9">
    <location>
        <position position="99"/>
    </location>
    <ligand>
        <name>ATP</name>
        <dbReference type="ChEBI" id="CHEBI:30616"/>
    </ligand>
</feature>
<dbReference type="Proteomes" id="UP000033428">
    <property type="component" value="Unassembled WGS sequence"/>
</dbReference>
<dbReference type="GO" id="GO:0004595">
    <property type="term" value="F:pantetheine-phosphate adenylyltransferase activity"/>
    <property type="evidence" value="ECO:0007669"/>
    <property type="project" value="UniProtKB-UniRule"/>
</dbReference>
<comment type="catalytic activity">
    <reaction evidence="8 9">
        <text>(R)-4'-phosphopantetheine + ATP + H(+) = 3'-dephospho-CoA + diphosphate</text>
        <dbReference type="Rhea" id="RHEA:19801"/>
        <dbReference type="ChEBI" id="CHEBI:15378"/>
        <dbReference type="ChEBI" id="CHEBI:30616"/>
        <dbReference type="ChEBI" id="CHEBI:33019"/>
        <dbReference type="ChEBI" id="CHEBI:57328"/>
        <dbReference type="ChEBI" id="CHEBI:61723"/>
        <dbReference type="EC" id="2.7.7.3"/>
    </reaction>
</comment>
<keyword evidence="1 9" id="KW-0963">Cytoplasm</keyword>
<dbReference type="Gene3D" id="3.40.50.620">
    <property type="entry name" value="HUPs"/>
    <property type="match status" value="1"/>
</dbReference>
<dbReference type="CDD" id="cd02163">
    <property type="entry name" value="PPAT"/>
    <property type="match status" value="1"/>
</dbReference>
<comment type="subunit">
    <text evidence="9">Homohexamer.</text>
</comment>
<dbReference type="SUPFAM" id="SSF52374">
    <property type="entry name" value="Nucleotidylyl transferase"/>
    <property type="match status" value="1"/>
</dbReference>
<feature type="binding site" evidence="9">
    <location>
        <begin position="89"/>
        <end position="91"/>
    </location>
    <ligand>
        <name>ATP</name>
        <dbReference type="ChEBI" id="CHEBI:30616"/>
    </ligand>
</feature>
<dbReference type="AlphaFoldDB" id="A0A0F0CLV1"/>
<evidence type="ECO:0000259" key="10">
    <source>
        <dbReference type="Pfam" id="PF01467"/>
    </source>
</evidence>
<dbReference type="GO" id="GO:0005737">
    <property type="term" value="C:cytoplasm"/>
    <property type="evidence" value="ECO:0007669"/>
    <property type="project" value="UniProtKB-SubCell"/>
</dbReference>